<comment type="catalytic activity">
    <reaction evidence="1 10">
        <text>4-hydroxy-4-methyl-2-oxoglutarate = 2 pyruvate</text>
        <dbReference type="Rhea" id="RHEA:22748"/>
        <dbReference type="ChEBI" id="CHEBI:15361"/>
        <dbReference type="ChEBI" id="CHEBI:58276"/>
        <dbReference type="EC" id="4.1.3.17"/>
    </reaction>
</comment>
<evidence type="ECO:0000256" key="2">
    <source>
        <dbReference type="ARBA" id="ARBA00001968"/>
    </source>
</evidence>
<comment type="similarity">
    <text evidence="3 10">Belongs to the class II aldolase/RraA-like family.</text>
</comment>
<evidence type="ECO:0000256" key="8">
    <source>
        <dbReference type="ARBA" id="ARBA00047973"/>
    </source>
</evidence>
<dbReference type="Proteomes" id="UP000295169">
    <property type="component" value="Unassembled WGS sequence"/>
</dbReference>
<keyword evidence="6 10" id="KW-0456">Lyase</keyword>
<keyword evidence="9" id="KW-0460">Magnesium</keyword>
<dbReference type="InterPro" id="IPR010203">
    <property type="entry name" value="RraA"/>
</dbReference>
<evidence type="ECO:0000313" key="11">
    <source>
        <dbReference type="EMBL" id="TCL32035.1"/>
    </source>
</evidence>
<comment type="function">
    <text evidence="7 10">Catalyzes the aldol cleavage of 4-hydroxy-4-methyl-2-oxoglutarate (HMG) into 2 molecules of pyruvate. Also contains a secondary oxaloacetate (OAA) decarboxylase activity due to the common pyruvate enolate transition state formed following C-C bond cleavage in the retro-aldol and decarboxylation reactions.</text>
</comment>
<protein>
    <recommendedName>
        <fullName evidence="10">4-hydroxy-4-methyl-2-oxoglutarate aldolase</fullName>
        <shortName evidence="10">HMG aldolase</shortName>
        <ecNumber evidence="10">4.1.1.112</ecNumber>
        <ecNumber evidence="10">4.1.3.17</ecNumber>
    </recommendedName>
    <alternativeName>
        <fullName evidence="10">Oxaloacetate decarboxylase</fullName>
    </alternativeName>
</protein>
<gene>
    <name evidence="11" type="ORF">EV691_10930</name>
</gene>
<dbReference type="EC" id="4.1.3.17" evidence="10"/>
<comment type="subunit">
    <text evidence="4 10">Homotrimer.</text>
</comment>
<dbReference type="SUPFAM" id="SSF89562">
    <property type="entry name" value="RraA-like"/>
    <property type="match status" value="1"/>
</dbReference>
<dbReference type="NCBIfam" id="TIGR01935">
    <property type="entry name" value="NOT-MenG"/>
    <property type="match status" value="1"/>
</dbReference>
<dbReference type="GO" id="GO:0046872">
    <property type="term" value="F:metal ion binding"/>
    <property type="evidence" value="ECO:0007669"/>
    <property type="project" value="UniProtKB-KW"/>
</dbReference>
<name>A0A4R1PQL9_9GAMM</name>
<evidence type="ECO:0000256" key="5">
    <source>
        <dbReference type="ARBA" id="ARBA00022723"/>
    </source>
</evidence>
<dbReference type="GO" id="GO:0008428">
    <property type="term" value="F:ribonuclease inhibitor activity"/>
    <property type="evidence" value="ECO:0007669"/>
    <property type="project" value="InterPro"/>
</dbReference>
<dbReference type="PANTHER" id="PTHR33254:SF29">
    <property type="entry name" value="REGULATOR OF RIBONUCLEASE ACTIVITY A"/>
    <property type="match status" value="1"/>
</dbReference>
<keyword evidence="5 9" id="KW-0479">Metal-binding</keyword>
<dbReference type="Pfam" id="PF03737">
    <property type="entry name" value="RraA-like"/>
    <property type="match status" value="1"/>
</dbReference>
<feature type="binding site" evidence="9">
    <location>
        <position position="130"/>
    </location>
    <ligand>
        <name>Mg(2+)</name>
        <dbReference type="ChEBI" id="CHEBI:18420"/>
    </ligand>
</feature>
<comment type="cofactor">
    <cofactor evidence="2 10">
        <name>a divalent metal cation</name>
        <dbReference type="ChEBI" id="CHEBI:60240"/>
    </cofactor>
</comment>
<dbReference type="NCBIfam" id="NF006875">
    <property type="entry name" value="PRK09372.1"/>
    <property type="match status" value="1"/>
</dbReference>
<evidence type="ECO:0000256" key="6">
    <source>
        <dbReference type="ARBA" id="ARBA00023239"/>
    </source>
</evidence>
<evidence type="ECO:0000313" key="12">
    <source>
        <dbReference type="Proteomes" id="UP000295169"/>
    </source>
</evidence>
<dbReference type="InterPro" id="IPR036704">
    <property type="entry name" value="RraA/RraA-like_sf"/>
</dbReference>
<evidence type="ECO:0000256" key="4">
    <source>
        <dbReference type="ARBA" id="ARBA00011233"/>
    </source>
</evidence>
<dbReference type="GO" id="GO:0051252">
    <property type="term" value="P:regulation of RNA metabolic process"/>
    <property type="evidence" value="ECO:0007669"/>
    <property type="project" value="InterPro"/>
</dbReference>
<feature type="binding site" evidence="9">
    <location>
        <position position="129"/>
    </location>
    <ligand>
        <name>substrate</name>
    </ligand>
</feature>
<proteinExistence type="inferred from homology"/>
<dbReference type="PANTHER" id="PTHR33254">
    <property type="entry name" value="4-HYDROXY-4-METHYL-2-OXOGLUTARATE ALDOLASE 3-RELATED"/>
    <property type="match status" value="1"/>
</dbReference>
<dbReference type="InterPro" id="IPR005493">
    <property type="entry name" value="RraA/RraA-like"/>
</dbReference>
<sequence length="194" mass="21035">MMEIASVSIFGLSGNGQEALIYPVVIFQRNFAMQYVTPDLCDAYPELVQVVEPMFNNFGGRDSFGGEIVTIKCFEDNSLVKDQVDVDGKGKVLVVDGGGSLRRALLGDMLAEKAARNGWEGLVVYGCIRDVDVIAQTDLGVQALATHPMKTDKRGIGDLNIPVTFGGVTFRPGEYLYADNNGIIISPEPLKMPE</sequence>
<evidence type="ECO:0000256" key="3">
    <source>
        <dbReference type="ARBA" id="ARBA00008621"/>
    </source>
</evidence>
<reference evidence="11 12" key="1">
    <citation type="submission" date="2019-03" db="EMBL/GenBank/DDBJ databases">
        <title>Genomic Encyclopedia of Type Strains, Phase IV (KMG-IV): sequencing the most valuable type-strain genomes for metagenomic binning, comparative biology and taxonomic classification.</title>
        <authorList>
            <person name="Goeker M."/>
        </authorList>
    </citation>
    <scope>NUCLEOTIDE SEQUENCE [LARGE SCALE GENOMIC DNA]</scope>
    <source>
        <strain evidence="11 12">DSM 2286</strain>
    </source>
</reference>
<comment type="caution">
    <text evidence="11">The sequence shown here is derived from an EMBL/GenBank/DDBJ whole genome shotgun (WGS) entry which is preliminary data.</text>
</comment>
<feature type="binding site" evidence="9">
    <location>
        <begin position="107"/>
        <end position="110"/>
    </location>
    <ligand>
        <name>substrate</name>
    </ligand>
</feature>
<dbReference type="GO" id="GO:0047443">
    <property type="term" value="F:4-hydroxy-4-methyl-2-oxoglutarate aldolase activity"/>
    <property type="evidence" value="ECO:0007669"/>
    <property type="project" value="UniProtKB-EC"/>
</dbReference>
<comment type="catalytic activity">
    <reaction evidence="8 10">
        <text>oxaloacetate + H(+) = pyruvate + CO2</text>
        <dbReference type="Rhea" id="RHEA:15641"/>
        <dbReference type="ChEBI" id="CHEBI:15361"/>
        <dbReference type="ChEBI" id="CHEBI:15378"/>
        <dbReference type="ChEBI" id="CHEBI:16452"/>
        <dbReference type="ChEBI" id="CHEBI:16526"/>
        <dbReference type="EC" id="4.1.1.112"/>
    </reaction>
</comment>
<evidence type="ECO:0000256" key="9">
    <source>
        <dbReference type="PIRSR" id="PIRSR605493-1"/>
    </source>
</evidence>
<dbReference type="Gene3D" id="3.50.30.40">
    <property type="entry name" value="Ribonuclease E inhibitor RraA/RraA-like"/>
    <property type="match status" value="1"/>
</dbReference>
<dbReference type="NCBIfam" id="NF009134">
    <property type="entry name" value="PRK12487.1"/>
    <property type="match status" value="1"/>
</dbReference>
<organism evidence="11 12">
    <name type="scientific">Azotobacter chroococcum</name>
    <dbReference type="NCBI Taxonomy" id="353"/>
    <lineage>
        <taxon>Bacteria</taxon>
        <taxon>Pseudomonadati</taxon>
        <taxon>Pseudomonadota</taxon>
        <taxon>Gammaproteobacteria</taxon>
        <taxon>Pseudomonadales</taxon>
        <taxon>Pseudomonadaceae</taxon>
        <taxon>Azotobacter</taxon>
    </lineage>
</organism>
<evidence type="ECO:0000256" key="10">
    <source>
        <dbReference type="RuleBase" id="RU004338"/>
    </source>
</evidence>
<evidence type="ECO:0000256" key="7">
    <source>
        <dbReference type="ARBA" id="ARBA00025046"/>
    </source>
</evidence>
<accession>A0A4R1PQL9</accession>
<comment type="cofactor">
    <cofactor evidence="9">
        <name>Mg(2+)</name>
        <dbReference type="ChEBI" id="CHEBI:18420"/>
    </cofactor>
</comment>
<dbReference type="GO" id="GO:0008948">
    <property type="term" value="F:oxaloacetate decarboxylase activity"/>
    <property type="evidence" value="ECO:0007669"/>
    <property type="project" value="UniProtKB-EC"/>
</dbReference>
<dbReference type="EMBL" id="SMMU01000009">
    <property type="protein sequence ID" value="TCL32035.1"/>
    <property type="molecule type" value="Genomic_DNA"/>
</dbReference>
<evidence type="ECO:0000256" key="1">
    <source>
        <dbReference type="ARBA" id="ARBA00001342"/>
    </source>
</evidence>
<dbReference type="EC" id="4.1.1.112" evidence="10"/>
<dbReference type="AlphaFoldDB" id="A0A4R1PQL9"/>
<dbReference type="CDD" id="cd16841">
    <property type="entry name" value="RraA_family"/>
    <property type="match status" value="1"/>
</dbReference>